<feature type="region of interest" description="Disordered" evidence="1">
    <location>
        <begin position="126"/>
        <end position="153"/>
    </location>
</feature>
<dbReference type="AlphaFoldDB" id="A0A367ZSW9"/>
<evidence type="ECO:0000313" key="4">
    <source>
        <dbReference type="Proteomes" id="UP000252355"/>
    </source>
</evidence>
<feature type="region of interest" description="Disordered" evidence="1">
    <location>
        <begin position="56"/>
        <end position="101"/>
    </location>
</feature>
<dbReference type="EMBL" id="QOQW01000003">
    <property type="protein sequence ID" value="RCK81140.1"/>
    <property type="molecule type" value="Genomic_DNA"/>
</dbReference>
<organism evidence="3 4">
    <name type="scientific">Candidatus Ozemobacter sibiricus</name>
    <dbReference type="NCBI Taxonomy" id="2268124"/>
    <lineage>
        <taxon>Bacteria</taxon>
        <taxon>Candidatus Ozemobacteria</taxon>
        <taxon>Candidatus Ozemobacterales</taxon>
        <taxon>Candidatus Ozemobacteraceae</taxon>
        <taxon>Candidatus Ozemobacter</taxon>
    </lineage>
</organism>
<sequence length="228" mass="23568">MDCRETAHLMDLARAGRLPPEREAALQAHLAHCERCRQHGSAGGGGLRPILEEATAAPSGEAPPASTAAADPPDSSPRPGRLAPPLHGAAHPPPEADPRDFASPIDTLGWLLVAALTVWVICGGTPAHQPSDRRPPAAPPLVAKDAGPSREGRVYPAGEAQVLVEGEAVVSPDEDALVILGGRGRAFLVTGRRAVLRIGSATRILRDQPFEFDLPLPAATAVSSAAAP</sequence>
<reference evidence="3 4" key="1">
    <citation type="submission" date="2018-05" db="EMBL/GenBank/DDBJ databases">
        <title>A metagenomic window into the 2 km-deep terrestrial subsurface aquifer revealed taxonomically and functionally diverse microbial community comprising novel uncultured bacterial lineages.</title>
        <authorList>
            <person name="Kadnikov V.V."/>
            <person name="Mardanov A.V."/>
            <person name="Beletsky A.V."/>
            <person name="Banks D."/>
            <person name="Pimenov N.V."/>
            <person name="Frank Y.A."/>
            <person name="Karnachuk O.V."/>
            <person name="Ravin N.V."/>
        </authorList>
    </citation>
    <scope>NUCLEOTIDE SEQUENCE [LARGE SCALE GENOMIC DNA]</scope>
    <source>
        <strain evidence="3">BY5</strain>
    </source>
</reference>
<dbReference type="Pfam" id="PF13490">
    <property type="entry name" value="zf-HC2"/>
    <property type="match status" value="1"/>
</dbReference>
<name>A0A367ZSW9_9BACT</name>
<dbReference type="InterPro" id="IPR027383">
    <property type="entry name" value="Znf_put"/>
</dbReference>
<evidence type="ECO:0000259" key="2">
    <source>
        <dbReference type="Pfam" id="PF13490"/>
    </source>
</evidence>
<gene>
    <name evidence="3" type="ORF">OZSIB_2517</name>
</gene>
<dbReference type="Proteomes" id="UP000252355">
    <property type="component" value="Unassembled WGS sequence"/>
</dbReference>
<accession>A0A367ZSW9</accession>
<proteinExistence type="predicted"/>
<comment type="caution">
    <text evidence="3">The sequence shown here is derived from an EMBL/GenBank/DDBJ whole genome shotgun (WGS) entry which is preliminary data.</text>
</comment>
<protein>
    <recommendedName>
        <fullName evidence="2">Putative zinc-finger domain-containing protein</fullName>
    </recommendedName>
</protein>
<evidence type="ECO:0000256" key="1">
    <source>
        <dbReference type="SAM" id="MobiDB-lite"/>
    </source>
</evidence>
<evidence type="ECO:0000313" key="3">
    <source>
        <dbReference type="EMBL" id="RCK81140.1"/>
    </source>
</evidence>
<feature type="compositionally biased region" description="Low complexity" evidence="1">
    <location>
        <begin position="56"/>
        <end position="90"/>
    </location>
</feature>
<feature type="domain" description="Putative zinc-finger" evidence="2">
    <location>
        <begin position="3"/>
        <end position="37"/>
    </location>
</feature>